<dbReference type="InterPro" id="IPR029039">
    <property type="entry name" value="Flavoprotein-like_sf"/>
</dbReference>
<accession>A0ABX2TDL4</accession>
<comment type="similarity">
    <text evidence="1">Belongs to the NAD(P)H dehydrogenase (quinone) family.</text>
</comment>
<evidence type="ECO:0000313" key="4">
    <source>
        <dbReference type="EMBL" id="NYZ21292.1"/>
    </source>
</evidence>
<protein>
    <submittedName>
        <fullName evidence="4">NAD(P)H-dependent oxidoreductase</fullName>
    </submittedName>
</protein>
<dbReference type="PANTHER" id="PTHR10204">
    <property type="entry name" value="NAD P H OXIDOREDUCTASE-RELATED"/>
    <property type="match status" value="1"/>
</dbReference>
<proteinExistence type="inferred from homology"/>
<dbReference type="EMBL" id="JABFDB010000011">
    <property type="protein sequence ID" value="NYZ21292.1"/>
    <property type="molecule type" value="Genomic_DNA"/>
</dbReference>
<evidence type="ECO:0000256" key="1">
    <source>
        <dbReference type="ARBA" id="ARBA00006252"/>
    </source>
</evidence>
<organism evidence="4 5">
    <name type="scientific">Azospirillum oleiclasticum</name>
    <dbReference type="NCBI Taxonomy" id="2735135"/>
    <lineage>
        <taxon>Bacteria</taxon>
        <taxon>Pseudomonadati</taxon>
        <taxon>Pseudomonadota</taxon>
        <taxon>Alphaproteobacteria</taxon>
        <taxon>Rhodospirillales</taxon>
        <taxon>Azospirillaceae</taxon>
        <taxon>Azospirillum</taxon>
    </lineage>
</organism>
<name>A0ABX2TDL4_9PROT</name>
<dbReference type="SUPFAM" id="SSF52218">
    <property type="entry name" value="Flavoproteins"/>
    <property type="match status" value="1"/>
</dbReference>
<dbReference type="PANTHER" id="PTHR10204:SF34">
    <property type="entry name" value="NAD(P)H DEHYDROGENASE [QUINONE] 1 ISOFORM 1"/>
    <property type="match status" value="1"/>
</dbReference>
<keyword evidence="5" id="KW-1185">Reference proteome</keyword>
<dbReference type="InterPro" id="IPR051545">
    <property type="entry name" value="NAD(P)H_dehydrogenase_qn"/>
</dbReference>
<evidence type="ECO:0000256" key="2">
    <source>
        <dbReference type="ARBA" id="ARBA00023002"/>
    </source>
</evidence>
<dbReference type="Gene3D" id="3.40.50.360">
    <property type="match status" value="1"/>
</dbReference>
<keyword evidence="2" id="KW-0560">Oxidoreductase</keyword>
<dbReference type="Pfam" id="PF02525">
    <property type="entry name" value="Flavodoxin_2"/>
    <property type="match status" value="1"/>
</dbReference>
<reference evidence="4 5" key="1">
    <citation type="submission" date="2020-05" db="EMBL/GenBank/DDBJ databases">
        <title>Azospirillum oleiclasticum sp. nov, a nitrogen-fixing and heavy crude oil-emulsifying bacterium isolated from the crude oil of Yumen Oilfield.</title>
        <authorList>
            <person name="Wu D."/>
            <person name="Cai M."/>
            <person name="Zhang X."/>
        </authorList>
    </citation>
    <scope>NUCLEOTIDE SEQUENCE [LARGE SCALE GENOMIC DNA]</scope>
    <source>
        <strain evidence="4 5">ROY-1-1-2</strain>
    </source>
</reference>
<dbReference type="RefSeq" id="WP_180283061.1">
    <property type="nucleotide sequence ID" value="NZ_JABFDB010000011.1"/>
</dbReference>
<sequence length="197" mass="22061">MRVQTILAHPLPDSFAAAVHRTAADTLRDAGHEVAETDLYAQGFEPALTAAERAAYHRPDYDTTAVAPLVERLRWADALVLVYPHWWFDMPAIMKGYFDRVWAPGVAFRHDPAGGTIRPLLTNLRHVAVLTSFGSPWWINALGLRHPSRRILRVGVVGACAPKARFHWRALYDMDRSTPDTRARFLAAAAADMRRLG</sequence>
<gene>
    <name evidence="4" type="ORF">HND93_16370</name>
</gene>
<feature type="domain" description="Flavodoxin-like fold" evidence="3">
    <location>
        <begin position="1"/>
        <end position="138"/>
    </location>
</feature>
<evidence type="ECO:0000313" key="5">
    <source>
        <dbReference type="Proteomes" id="UP000584642"/>
    </source>
</evidence>
<dbReference type="Proteomes" id="UP000584642">
    <property type="component" value="Unassembled WGS sequence"/>
</dbReference>
<evidence type="ECO:0000259" key="3">
    <source>
        <dbReference type="Pfam" id="PF02525"/>
    </source>
</evidence>
<dbReference type="InterPro" id="IPR003680">
    <property type="entry name" value="Flavodoxin_fold"/>
</dbReference>
<comment type="caution">
    <text evidence="4">The sequence shown here is derived from an EMBL/GenBank/DDBJ whole genome shotgun (WGS) entry which is preliminary data.</text>
</comment>